<dbReference type="Proteomes" id="UP000230069">
    <property type="component" value="Unassembled WGS sequence"/>
</dbReference>
<dbReference type="EMBL" id="KZ305028">
    <property type="protein sequence ID" value="PIA51685.1"/>
    <property type="molecule type" value="Genomic_DNA"/>
</dbReference>
<dbReference type="InterPro" id="IPR005174">
    <property type="entry name" value="KIB1-4_b-propeller"/>
</dbReference>
<evidence type="ECO:0000259" key="1">
    <source>
        <dbReference type="Pfam" id="PF03478"/>
    </source>
</evidence>
<organism evidence="2 3">
    <name type="scientific">Aquilegia coerulea</name>
    <name type="common">Rocky mountain columbine</name>
    <dbReference type="NCBI Taxonomy" id="218851"/>
    <lineage>
        <taxon>Eukaryota</taxon>
        <taxon>Viridiplantae</taxon>
        <taxon>Streptophyta</taxon>
        <taxon>Embryophyta</taxon>
        <taxon>Tracheophyta</taxon>
        <taxon>Spermatophyta</taxon>
        <taxon>Magnoliopsida</taxon>
        <taxon>Ranunculales</taxon>
        <taxon>Ranunculaceae</taxon>
        <taxon>Thalictroideae</taxon>
        <taxon>Aquilegia</taxon>
    </lineage>
</organism>
<reference evidence="2 3" key="1">
    <citation type="submission" date="2017-09" db="EMBL/GenBank/DDBJ databases">
        <title>WGS assembly of Aquilegia coerulea Goldsmith.</title>
        <authorList>
            <person name="Hodges S."/>
            <person name="Kramer E."/>
            <person name="Nordborg M."/>
            <person name="Tomkins J."/>
            <person name="Borevitz J."/>
            <person name="Derieg N."/>
            <person name="Yan J."/>
            <person name="Mihaltcheva S."/>
            <person name="Hayes R.D."/>
            <person name="Rokhsar D."/>
        </authorList>
    </citation>
    <scope>NUCLEOTIDE SEQUENCE [LARGE SCALE GENOMIC DNA]</scope>
    <source>
        <strain evidence="3">cv. Goldsmith</strain>
    </source>
</reference>
<feature type="domain" description="KIB1-4 beta-propeller" evidence="1">
    <location>
        <begin position="38"/>
        <end position="268"/>
    </location>
</feature>
<dbReference type="PANTHER" id="PTHR33127:SF5">
    <property type="entry name" value="TRANSMEMBRANE PROTEIN"/>
    <property type="match status" value="1"/>
</dbReference>
<dbReference type="Pfam" id="PF03478">
    <property type="entry name" value="Beta-prop_KIB1-4"/>
    <property type="match status" value="2"/>
</dbReference>
<name>A0A2G5E7F7_AQUCA</name>
<dbReference type="AlphaFoldDB" id="A0A2G5E7F7"/>
<proteinExistence type="predicted"/>
<dbReference type="OrthoDB" id="1863935at2759"/>
<sequence length="687" mass="78608">MERSVRGVPPTYAPSLVISHGKKYRDQTFCTIYDGCYHVRSVLELRQMLCLGSYYGWLMLKNYYSTECYLFNPITLTKINLPPLIHDTMYMCVLTYPPCDPKCVIMFFSQKTKSCIFCRIGDTKWVKQELEPNKKSRKLVIAPFCGAISCQGKIYLFYDGGMAVIDVYNSFASIKLDTLGSYDLSIPGTWCHRTFILESCGEIFLVAQMFLGISHDIILSLDVFKLDLSTMGWVKVQTLGDWIFLLGTSSTSLSEAEFGVKGNCIYFCPPRCTTLCRYDMDSGAITITLPCPKKFSQWGRPFWMVPNCTLQVKNEVAKVETIKNEKHENWKDCPSELLDLILENLFFDDCIRFRLTCKAWISMTPPRRSFLLQNKSGSHHLPWLLSFPKNNMSACILNHPIYSDAYVMNLTELEGNKSLFFFNPSTMETIKIPYPDFGFVDYNIRNISFSCPPTSPDCVVFGHSMPSEEQVRFLVYFNNDKNWYRLTIEVPYLFLTSCNPVLHDGLFYSLSKDGRLGVFDPDEAEEENTWRVLPNTLVPEACSSSVVSLHTSTINSYIMESDGEILSVFVGLKCHEPITVYKLDQSMMKWVKLESLGDKVLFLSHTTSMSVSAGLKGIENRIYLSRFKGKENLFYSLSSGNYHCFEGKESRPDLIDTCEQWNCTWIETYLDGQCDDNLSRVNAEVTL</sequence>
<accession>A0A2G5E7F7</accession>
<evidence type="ECO:0000313" key="2">
    <source>
        <dbReference type="EMBL" id="PIA51685.1"/>
    </source>
</evidence>
<protein>
    <recommendedName>
        <fullName evidence="1">KIB1-4 beta-propeller domain-containing protein</fullName>
    </recommendedName>
</protein>
<gene>
    <name evidence="2" type="ORF">AQUCO_01100507v1</name>
</gene>
<dbReference type="InParanoid" id="A0A2G5E7F7"/>
<dbReference type="CDD" id="cd09917">
    <property type="entry name" value="F-box_SF"/>
    <property type="match status" value="1"/>
</dbReference>
<dbReference type="FunCoup" id="A0A2G5E7F7">
    <property type="interactions" value="991"/>
</dbReference>
<dbReference type="PANTHER" id="PTHR33127">
    <property type="entry name" value="TRANSMEMBRANE PROTEIN"/>
    <property type="match status" value="1"/>
</dbReference>
<feature type="domain" description="KIB1-4 beta-propeller" evidence="1">
    <location>
        <begin position="414"/>
        <end position="625"/>
    </location>
</feature>
<keyword evidence="3" id="KW-1185">Reference proteome</keyword>
<evidence type="ECO:0000313" key="3">
    <source>
        <dbReference type="Proteomes" id="UP000230069"/>
    </source>
</evidence>